<dbReference type="OrthoDB" id="151490at2759"/>
<dbReference type="GO" id="GO:0046872">
    <property type="term" value="F:metal ion binding"/>
    <property type="evidence" value="ECO:0007669"/>
    <property type="project" value="UniProtKB-KW"/>
</dbReference>
<dbReference type="InterPro" id="IPR012309">
    <property type="entry name" value="DNA_ligase_ATP-dep_C"/>
</dbReference>
<dbReference type="SUPFAM" id="SSF50249">
    <property type="entry name" value="Nucleic acid-binding proteins"/>
    <property type="match status" value="1"/>
</dbReference>
<dbReference type="GO" id="GO:0032807">
    <property type="term" value="C:DNA ligase IV complex"/>
    <property type="evidence" value="ECO:0007669"/>
    <property type="project" value="TreeGrafter"/>
</dbReference>
<evidence type="ECO:0000256" key="7">
    <source>
        <dbReference type="ARBA" id="ARBA00022741"/>
    </source>
</evidence>
<dbReference type="EMBL" id="ML121527">
    <property type="protein sequence ID" value="RPB29863.1"/>
    <property type="molecule type" value="Genomic_DNA"/>
</dbReference>
<evidence type="ECO:0000259" key="19">
    <source>
        <dbReference type="PROSITE" id="PS50160"/>
    </source>
</evidence>
<keyword evidence="11 16" id="KW-0233">DNA recombination</keyword>
<dbReference type="InterPro" id="IPR044125">
    <property type="entry name" value="Adenylation_DNA_ligase_IV"/>
</dbReference>
<reference evidence="21 22" key="1">
    <citation type="journal article" date="2018" name="Nat. Ecol. Evol.">
        <title>Pezizomycetes genomes reveal the molecular basis of ectomycorrhizal truffle lifestyle.</title>
        <authorList>
            <person name="Murat C."/>
            <person name="Payen T."/>
            <person name="Noel B."/>
            <person name="Kuo A."/>
            <person name="Morin E."/>
            <person name="Chen J."/>
            <person name="Kohler A."/>
            <person name="Krizsan K."/>
            <person name="Balestrini R."/>
            <person name="Da Silva C."/>
            <person name="Montanini B."/>
            <person name="Hainaut M."/>
            <person name="Levati E."/>
            <person name="Barry K.W."/>
            <person name="Belfiori B."/>
            <person name="Cichocki N."/>
            <person name="Clum A."/>
            <person name="Dockter R.B."/>
            <person name="Fauchery L."/>
            <person name="Guy J."/>
            <person name="Iotti M."/>
            <person name="Le Tacon F."/>
            <person name="Lindquist E.A."/>
            <person name="Lipzen A."/>
            <person name="Malagnac F."/>
            <person name="Mello A."/>
            <person name="Molinier V."/>
            <person name="Miyauchi S."/>
            <person name="Poulain J."/>
            <person name="Riccioni C."/>
            <person name="Rubini A."/>
            <person name="Sitrit Y."/>
            <person name="Splivallo R."/>
            <person name="Traeger S."/>
            <person name="Wang M."/>
            <person name="Zifcakova L."/>
            <person name="Wipf D."/>
            <person name="Zambonelli A."/>
            <person name="Paolocci F."/>
            <person name="Nowrousian M."/>
            <person name="Ottonello S."/>
            <person name="Baldrian P."/>
            <person name="Spatafora J.W."/>
            <person name="Henrissat B."/>
            <person name="Nagy L.G."/>
            <person name="Aury J.M."/>
            <person name="Wincker P."/>
            <person name="Grigoriev I.V."/>
            <person name="Bonfante P."/>
            <person name="Martin F.M."/>
        </authorList>
    </citation>
    <scope>NUCLEOTIDE SEQUENCE [LARGE SCALE GENOMIC DNA]</scope>
    <source>
        <strain evidence="21 22">ATCC MYA-4762</strain>
    </source>
</reference>
<evidence type="ECO:0000256" key="4">
    <source>
        <dbReference type="ARBA" id="ARBA00022598"/>
    </source>
</evidence>
<evidence type="ECO:0000256" key="18">
    <source>
        <dbReference type="SAM" id="MobiDB-lite"/>
    </source>
</evidence>
<dbReference type="SUPFAM" id="SSF52113">
    <property type="entry name" value="BRCT domain"/>
    <property type="match status" value="2"/>
</dbReference>
<feature type="region of interest" description="Disordered" evidence="18">
    <location>
        <begin position="1"/>
        <end position="49"/>
    </location>
</feature>
<dbReference type="EC" id="6.5.1.1" evidence="16"/>
<evidence type="ECO:0000256" key="8">
    <source>
        <dbReference type="ARBA" id="ARBA00022763"/>
    </source>
</evidence>
<comment type="function">
    <text evidence="15">DNA ligase involved in DNA non-homologous end joining (NHEJ); required for double-strand break (DSB) repair.</text>
</comment>
<dbReference type="GO" id="GO:0003677">
    <property type="term" value="F:DNA binding"/>
    <property type="evidence" value="ECO:0007669"/>
    <property type="project" value="InterPro"/>
</dbReference>
<evidence type="ECO:0000256" key="3">
    <source>
        <dbReference type="ARBA" id="ARBA00007572"/>
    </source>
</evidence>
<evidence type="ECO:0000256" key="1">
    <source>
        <dbReference type="ARBA" id="ARBA00001946"/>
    </source>
</evidence>
<dbReference type="FunCoup" id="A0A3N4M3X6">
    <property type="interactions" value="584"/>
</dbReference>
<comment type="similarity">
    <text evidence="3 17">Belongs to the ATP-dependent DNA ligase family.</text>
</comment>
<dbReference type="GO" id="GO:0006297">
    <property type="term" value="P:nucleotide-excision repair, DNA gap filling"/>
    <property type="evidence" value="ECO:0007669"/>
    <property type="project" value="TreeGrafter"/>
</dbReference>
<keyword evidence="6" id="KW-0677">Repeat</keyword>
<feature type="domain" description="BRCT" evidence="20">
    <location>
        <begin position="764"/>
        <end position="847"/>
    </location>
</feature>
<dbReference type="FunFam" id="1.10.3260.10:FF:000008">
    <property type="entry name" value="DNA ligase 4"/>
    <property type="match status" value="1"/>
</dbReference>
<dbReference type="PROSITE" id="PS00697">
    <property type="entry name" value="DNA_LIGASE_A1"/>
    <property type="match status" value="1"/>
</dbReference>
<dbReference type="GO" id="GO:0006303">
    <property type="term" value="P:double-strand break repair via nonhomologous end joining"/>
    <property type="evidence" value="ECO:0007669"/>
    <property type="project" value="TreeGrafter"/>
</dbReference>
<dbReference type="AlphaFoldDB" id="A0A3N4M3X6"/>
<evidence type="ECO:0000256" key="14">
    <source>
        <dbReference type="ARBA" id="ARBA00034003"/>
    </source>
</evidence>
<comment type="cofactor">
    <cofactor evidence="1">
        <name>Mg(2+)</name>
        <dbReference type="ChEBI" id="CHEBI:18420"/>
    </cofactor>
</comment>
<evidence type="ECO:0000313" key="21">
    <source>
        <dbReference type="EMBL" id="RPB29863.1"/>
    </source>
</evidence>
<dbReference type="PANTHER" id="PTHR45997:SF1">
    <property type="entry name" value="DNA LIGASE 4"/>
    <property type="match status" value="1"/>
</dbReference>
<evidence type="ECO:0000256" key="9">
    <source>
        <dbReference type="ARBA" id="ARBA00022840"/>
    </source>
</evidence>
<feature type="compositionally biased region" description="Low complexity" evidence="18">
    <location>
        <begin position="25"/>
        <end position="45"/>
    </location>
</feature>
<feature type="compositionally biased region" description="Basic and acidic residues" evidence="18">
    <location>
        <begin position="1"/>
        <end position="24"/>
    </location>
</feature>
<dbReference type="InterPro" id="IPR012310">
    <property type="entry name" value="DNA_ligase_ATP-dep_cent"/>
</dbReference>
<dbReference type="GO" id="GO:0071897">
    <property type="term" value="P:DNA biosynthetic process"/>
    <property type="evidence" value="ECO:0007669"/>
    <property type="project" value="InterPro"/>
</dbReference>
<dbReference type="SUPFAM" id="SSF117018">
    <property type="entry name" value="ATP-dependent DNA ligase DNA-binding domain"/>
    <property type="match status" value="1"/>
</dbReference>
<dbReference type="InterPro" id="IPR001357">
    <property type="entry name" value="BRCT_dom"/>
</dbReference>
<evidence type="ECO:0000256" key="6">
    <source>
        <dbReference type="ARBA" id="ARBA00022737"/>
    </source>
</evidence>
<protein>
    <recommendedName>
        <fullName evidence="16">DNA ligase</fullName>
        <ecNumber evidence="16">6.5.1.1</ecNumber>
    </recommendedName>
</protein>
<dbReference type="InterPro" id="IPR000977">
    <property type="entry name" value="DNA_ligase_ATP-dep"/>
</dbReference>
<dbReference type="GO" id="GO:0003910">
    <property type="term" value="F:DNA ligase (ATP) activity"/>
    <property type="evidence" value="ECO:0007669"/>
    <property type="project" value="UniProtKB-EC"/>
</dbReference>
<dbReference type="PROSITE" id="PS50160">
    <property type="entry name" value="DNA_LIGASE_A3"/>
    <property type="match status" value="1"/>
</dbReference>
<keyword evidence="13" id="KW-0539">Nucleus</keyword>
<gene>
    <name evidence="21" type="ORF">L211DRAFT_816801</name>
</gene>
<dbReference type="Gene3D" id="3.30.470.30">
    <property type="entry name" value="DNA ligase/mRNA capping enzyme"/>
    <property type="match status" value="1"/>
</dbReference>
<dbReference type="Gene3D" id="3.40.50.10190">
    <property type="entry name" value="BRCT domain"/>
    <property type="match status" value="2"/>
</dbReference>
<dbReference type="Pfam" id="PF04675">
    <property type="entry name" value="DNA_ligase_A_N"/>
    <property type="match status" value="1"/>
</dbReference>
<evidence type="ECO:0000256" key="13">
    <source>
        <dbReference type="ARBA" id="ARBA00023242"/>
    </source>
</evidence>
<evidence type="ECO:0000256" key="12">
    <source>
        <dbReference type="ARBA" id="ARBA00023204"/>
    </source>
</evidence>
<dbReference type="Pfam" id="PF04679">
    <property type="entry name" value="DNA_ligase_A_C"/>
    <property type="match status" value="1"/>
</dbReference>
<evidence type="ECO:0000256" key="10">
    <source>
        <dbReference type="ARBA" id="ARBA00022842"/>
    </source>
</evidence>
<keyword evidence="9 16" id="KW-0067">ATP-binding</keyword>
<dbReference type="Gene3D" id="1.10.3260.10">
    <property type="entry name" value="DNA ligase, ATP-dependent, N-terminal domain"/>
    <property type="match status" value="1"/>
</dbReference>
<keyword evidence="8 16" id="KW-0227">DNA damage</keyword>
<evidence type="ECO:0000259" key="20">
    <source>
        <dbReference type="PROSITE" id="PS50172"/>
    </source>
</evidence>
<evidence type="ECO:0000256" key="17">
    <source>
        <dbReference type="RuleBase" id="RU004196"/>
    </source>
</evidence>
<dbReference type="InParanoid" id="A0A3N4M3X6"/>
<proteinExistence type="inferred from homology"/>
<evidence type="ECO:0000256" key="5">
    <source>
        <dbReference type="ARBA" id="ARBA00022723"/>
    </source>
</evidence>
<dbReference type="GO" id="GO:0006310">
    <property type="term" value="P:DNA recombination"/>
    <property type="evidence" value="ECO:0007669"/>
    <property type="project" value="UniProtKB-KW"/>
</dbReference>
<dbReference type="STRING" id="1051890.A0A3N4M3X6"/>
<dbReference type="SUPFAM" id="SSF56091">
    <property type="entry name" value="DNA ligase/mRNA capping enzyme, catalytic domain"/>
    <property type="match status" value="1"/>
</dbReference>
<evidence type="ECO:0000256" key="16">
    <source>
        <dbReference type="RuleBase" id="RU000617"/>
    </source>
</evidence>
<dbReference type="InterPro" id="IPR036599">
    <property type="entry name" value="DNA_ligase_N_sf"/>
</dbReference>
<dbReference type="InterPro" id="IPR016059">
    <property type="entry name" value="DNA_ligase_ATP-dep_CS"/>
</dbReference>
<dbReference type="InterPro" id="IPR036420">
    <property type="entry name" value="BRCT_dom_sf"/>
</dbReference>
<dbReference type="FunFam" id="3.30.470.30:FF:000013">
    <property type="entry name" value="DNA ligase"/>
    <property type="match status" value="1"/>
</dbReference>
<comment type="subcellular location">
    <subcellularLocation>
        <location evidence="2">Nucleus</location>
    </subcellularLocation>
</comment>
<evidence type="ECO:0000256" key="11">
    <source>
        <dbReference type="ARBA" id="ARBA00023172"/>
    </source>
</evidence>
<dbReference type="InterPro" id="IPR029710">
    <property type="entry name" value="LIG4"/>
</dbReference>
<keyword evidence="10" id="KW-0460">Magnesium</keyword>
<sequence length="1047" mass="118090">MSDAEDHLMPDEDHPMPDHHHEAAPEPMDGVEPTTSTTKYPPSTSQFLPHHIPTEAELDVKYPHRPKNPNPTLPFHTLHENLFEPLLSNKKKVGVGGRGFKNLKPHEVRRGIIERFIAMWKEKVGPDLYPAFRLIMPDKDRDRTVYGLKEKTIGKLLVKLMKINKTSDDALALLNWRLPGRGSASSSSSTGDFAGRCYEIIKKRPMRTTPGDLTVADVNDMLDQLSASSKEEQQLPIFNELYNNMNATELMWVIRIILKQMKVGATEKTFFAAFHHDAETLFNVSSSLKRVCWELHTPTIHLDSTEKGVTLLSCFQPQLAQFQKRSLEDTVRIMQKGGAEQFWIEEKLDGERMQMHMSEGAFRWWSRKAKDYTYLYGGGEGYSGEGEGEEGDLGSGGSLVRYLQNAFDPGVKSIILDGEMITWDPTLDCIVAFGTLKTACIAQAKSPFDTTCHRPLFRVFDILYLNGESLVNYTLQDRRRALSRSVRSVHRRLEIHNYTPASTAQEIEDSLRKVVAEASEGLVIKNPLSIYRLNERNDDWMKVKPEYMTEFGEDLDCLIVGGYYGSGRRGGFLSSFLCALRVDGSFRAPGDPENKFWSFFKVGGGLTAADYTKIQHMTRDKWMKFDPRKPPKDVIELAGGPLQYERPDEWIRPEDSLVVAVKAAQVAVSDQFRMGKTLRFPRFKAFREDKDWRSALSVTEFLNLQAKVDKQYTEKMNVEKKVRRGAGAGPRKKREIVVIGQEGVGTVVNAEDEGEGVTTPFAGPETMVFDGLCVFIMTDSVTPGYKKSKHELEQLVKRNGGRFFQSERAVEGIRLVGDKKTVKVSAVIKAGKGDVIRPMWLLDSLKQFLKDRDGLLPLEPKYLLHAYPETQEAAERNIDEWGDSYCRDVEGEELQYILESSPVGEINLAKAGGVRDEVFGSSREEEGDRGDEVSQLPGWTLARCVAYIDVPEEEEEGKEKVVPLGLRIAEQLLMFAGARVVASPFEGGVTHVVVDKDNGGLERVKALRGEFAERMEEGGRIPWVVGIGWVEECVRERTWVDEGKWVV</sequence>
<keyword evidence="7 16" id="KW-0547">Nucleotide-binding</keyword>
<dbReference type="InterPro" id="IPR012340">
    <property type="entry name" value="NA-bd_OB-fold"/>
</dbReference>
<dbReference type="Pfam" id="PF01068">
    <property type="entry name" value="DNA_ligase_A_M"/>
    <property type="match status" value="1"/>
</dbReference>
<dbReference type="PANTHER" id="PTHR45997">
    <property type="entry name" value="DNA LIGASE 4"/>
    <property type="match status" value="1"/>
</dbReference>
<name>A0A3N4M3X6_9PEZI</name>
<accession>A0A3N4M3X6</accession>
<comment type="catalytic activity">
    <reaction evidence="14 16">
        <text>ATP + (deoxyribonucleotide)n-3'-hydroxyl + 5'-phospho-(deoxyribonucleotide)m = (deoxyribonucleotide)n+m + AMP + diphosphate.</text>
        <dbReference type="EC" id="6.5.1.1"/>
    </reaction>
</comment>
<dbReference type="GO" id="GO:0005524">
    <property type="term" value="F:ATP binding"/>
    <property type="evidence" value="ECO:0007669"/>
    <property type="project" value="UniProtKB-KW"/>
</dbReference>
<dbReference type="NCBIfam" id="TIGR00574">
    <property type="entry name" value="dnl1"/>
    <property type="match status" value="1"/>
</dbReference>
<dbReference type="Gene3D" id="2.40.50.140">
    <property type="entry name" value="Nucleic acid-binding proteins"/>
    <property type="match status" value="1"/>
</dbReference>
<organism evidence="21 22">
    <name type="scientific">Terfezia boudieri ATCC MYA-4762</name>
    <dbReference type="NCBI Taxonomy" id="1051890"/>
    <lineage>
        <taxon>Eukaryota</taxon>
        <taxon>Fungi</taxon>
        <taxon>Dikarya</taxon>
        <taxon>Ascomycota</taxon>
        <taxon>Pezizomycotina</taxon>
        <taxon>Pezizomycetes</taxon>
        <taxon>Pezizales</taxon>
        <taxon>Pezizaceae</taxon>
        <taxon>Terfezia</taxon>
    </lineage>
</organism>
<evidence type="ECO:0000313" key="22">
    <source>
        <dbReference type="Proteomes" id="UP000267821"/>
    </source>
</evidence>
<feature type="domain" description="ATP-dependent DNA ligase family profile" evidence="19">
    <location>
        <begin position="457"/>
        <end position="582"/>
    </location>
</feature>
<evidence type="ECO:0000256" key="2">
    <source>
        <dbReference type="ARBA" id="ARBA00004123"/>
    </source>
</evidence>
<keyword evidence="4 16" id="KW-0436">Ligase</keyword>
<dbReference type="Proteomes" id="UP000267821">
    <property type="component" value="Unassembled WGS sequence"/>
</dbReference>
<keyword evidence="22" id="KW-1185">Reference proteome</keyword>
<dbReference type="CDD" id="cd07903">
    <property type="entry name" value="Adenylation_DNA_ligase_IV"/>
    <property type="match status" value="1"/>
</dbReference>
<dbReference type="PROSITE" id="PS50172">
    <property type="entry name" value="BRCT"/>
    <property type="match status" value="2"/>
</dbReference>
<feature type="domain" description="BRCT" evidence="20">
    <location>
        <begin position="970"/>
        <end position="1047"/>
    </location>
</feature>
<keyword evidence="12 16" id="KW-0234">DNA repair</keyword>
<keyword evidence="5" id="KW-0479">Metal-binding</keyword>
<dbReference type="InterPro" id="IPR012308">
    <property type="entry name" value="DNA_ligase_ATP-dep_N"/>
</dbReference>
<evidence type="ECO:0000256" key="15">
    <source>
        <dbReference type="ARBA" id="ARBA00043870"/>
    </source>
</evidence>